<dbReference type="Pfam" id="PF03765">
    <property type="entry name" value="CRAL_TRIO_N"/>
    <property type="match status" value="1"/>
</dbReference>
<dbReference type="CDD" id="cd00170">
    <property type="entry name" value="SEC14"/>
    <property type="match status" value="1"/>
</dbReference>
<evidence type="ECO:0000256" key="2">
    <source>
        <dbReference type="ARBA" id="ARBA00022448"/>
    </source>
</evidence>
<dbReference type="AlphaFoldDB" id="A0AB40B4J4"/>
<dbReference type="GO" id="GO:0016020">
    <property type="term" value="C:membrane"/>
    <property type="evidence" value="ECO:0007669"/>
    <property type="project" value="UniProtKB-SubCell"/>
</dbReference>
<dbReference type="SMART" id="SM01100">
    <property type="entry name" value="CRAL_TRIO_N"/>
    <property type="match status" value="1"/>
</dbReference>
<dbReference type="SMART" id="SM00516">
    <property type="entry name" value="SEC14"/>
    <property type="match status" value="1"/>
</dbReference>
<proteinExistence type="predicted"/>
<dbReference type="InterPro" id="IPR011074">
    <property type="entry name" value="CRAL/TRIO_N_dom"/>
</dbReference>
<evidence type="ECO:0000259" key="5">
    <source>
        <dbReference type="PROSITE" id="PS50191"/>
    </source>
</evidence>
<feature type="compositionally biased region" description="Basic and acidic residues" evidence="4">
    <location>
        <begin position="14"/>
        <end position="26"/>
    </location>
</feature>
<dbReference type="SUPFAM" id="SSF46938">
    <property type="entry name" value="CRAL/TRIO N-terminal domain"/>
    <property type="match status" value="1"/>
</dbReference>
<dbReference type="GeneID" id="120258811"/>
<reference evidence="6" key="1">
    <citation type="submission" date="2025-05" db="UniProtKB">
        <authorList>
            <consortium name="RefSeq"/>
        </authorList>
    </citation>
    <scope>NUCLEOTIDE SEQUENCE [LARGE SCALE GENOMIC DNA]</scope>
</reference>
<dbReference type="InterPro" id="IPR044834">
    <property type="entry name" value="PATL"/>
</dbReference>
<feature type="domain" description="CRAL-TRIO" evidence="5">
    <location>
        <begin position="70"/>
        <end position="267"/>
    </location>
</feature>
<keyword evidence="6" id="KW-1185">Reference proteome</keyword>
<comment type="subcellular location">
    <subcellularLocation>
        <location evidence="1">Membrane</location>
    </subcellularLocation>
</comment>
<dbReference type="InterPro" id="IPR036273">
    <property type="entry name" value="CRAL/TRIO_N_dom_sf"/>
</dbReference>
<dbReference type="PANTHER" id="PTHR45932:SF3">
    <property type="entry name" value="PATELLIN-4-LIKE"/>
    <property type="match status" value="1"/>
</dbReference>
<keyword evidence="2" id="KW-0813">Transport</keyword>
<dbReference type="Pfam" id="PF00650">
    <property type="entry name" value="CRAL_TRIO"/>
    <property type="match status" value="1"/>
</dbReference>
<dbReference type="GO" id="GO:0008289">
    <property type="term" value="F:lipid binding"/>
    <property type="evidence" value="ECO:0007669"/>
    <property type="project" value="InterPro"/>
</dbReference>
<dbReference type="InterPro" id="IPR056794">
    <property type="entry name" value="PATL1-6_C_GOLD"/>
</dbReference>
<dbReference type="RefSeq" id="XP_039122181.1">
    <property type="nucleotide sequence ID" value="XM_039266247.1"/>
</dbReference>
<organism evidence="6 7">
    <name type="scientific">Dioscorea cayennensis subsp. rotundata</name>
    <name type="common">White Guinea yam</name>
    <name type="synonym">Dioscorea rotundata</name>
    <dbReference type="NCBI Taxonomy" id="55577"/>
    <lineage>
        <taxon>Eukaryota</taxon>
        <taxon>Viridiplantae</taxon>
        <taxon>Streptophyta</taxon>
        <taxon>Embryophyta</taxon>
        <taxon>Tracheophyta</taxon>
        <taxon>Spermatophyta</taxon>
        <taxon>Magnoliopsida</taxon>
        <taxon>Liliopsida</taxon>
        <taxon>Dioscoreales</taxon>
        <taxon>Dioscoreaceae</taxon>
        <taxon>Dioscorea</taxon>
    </lineage>
</organism>
<dbReference type="Gene3D" id="3.40.525.10">
    <property type="entry name" value="CRAL-TRIO lipid binding domain"/>
    <property type="match status" value="2"/>
</dbReference>
<dbReference type="SUPFAM" id="SSF52087">
    <property type="entry name" value="CRAL/TRIO domain"/>
    <property type="match status" value="1"/>
</dbReference>
<dbReference type="PANTHER" id="PTHR45932">
    <property type="entry name" value="PATELLIN-1"/>
    <property type="match status" value="1"/>
</dbReference>
<name>A0AB40B4J4_DIOCR</name>
<evidence type="ECO:0000256" key="4">
    <source>
        <dbReference type="SAM" id="MobiDB-lite"/>
    </source>
</evidence>
<dbReference type="InterPro" id="IPR001251">
    <property type="entry name" value="CRAL-TRIO_dom"/>
</dbReference>
<sequence length="357" mass="41804">MDKALASGAGDCGFESHRDHKGERVYNKNNEAQLIKPSEKKALEELRKKLEKKIKTKTLRSLKPREKEEDEEEEVSLWGVPLLPSKQDEGTNPVLIKFLRAREFKANEAMEMLERTLLWRKEHKIEKIMEEDELENEKVMFIDGIDKEGHPVCYNNIGLWKWRRRREDVNEEKSEINGGRDKEMRTRSMKAVSVLQDNYPELVHKNIFVNVSFGYYVYNALVAPFISQRSKSKFIFARPQKVTETLLKFISPERLPIQYGGLKRDNDNEFKAEDEVSEMYIRGGEKETIEILIHEAGVTVVWDITVVGWEVTYKEEFIPDDEGSYRVLIRKEMRMGQSMRNSFHISEPGKEIEQLSL</sequence>
<keyword evidence="3" id="KW-0472">Membrane</keyword>
<evidence type="ECO:0000313" key="7">
    <source>
        <dbReference type="RefSeq" id="XP_039122181.1"/>
    </source>
</evidence>
<reference evidence="7" key="2">
    <citation type="submission" date="2025-08" db="UniProtKB">
        <authorList>
            <consortium name="RefSeq"/>
        </authorList>
    </citation>
    <scope>IDENTIFICATION</scope>
</reference>
<dbReference type="AntiFam" id="ANF00013">
    <property type="entry name" value="tRNA translation"/>
</dbReference>
<feature type="region of interest" description="Disordered" evidence="4">
    <location>
        <begin position="1"/>
        <end position="29"/>
    </location>
</feature>
<dbReference type="InterPro" id="IPR036865">
    <property type="entry name" value="CRAL-TRIO_dom_sf"/>
</dbReference>
<dbReference type="Proteomes" id="UP001515500">
    <property type="component" value="Chromosome 1"/>
</dbReference>
<gene>
    <name evidence="7" type="primary">LOC120258811</name>
</gene>
<protein>
    <submittedName>
        <fullName evidence="7">Patellin-4-like</fullName>
    </submittedName>
</protein>
<evidence type="ECO:0000313" key="6">
    <source>
        <dbReference type="Proteomes" id="UP001515500"/>
    </source>
</evidence>
<evidence type="ECO:0000256" key="3">
    <source>
        <dbReference type="ARBA" id="ARBA00023136"/>
    </source>
</evidence>
<evidence type="ECO:0000256" key="1">
    <source>
        <dbReference type="ARBA" id="ARBA00004370"/>
    </source>
</evidence>
<accession>A0AB40B4J4</accession>
<dbReference type="Pfam" id="PF25099">
    <property type="entry name" value="GOLD_PATL1_C"/>
    <property type="match status" value="1"/>
</dbReference>
<dbReference type="PROSITE" id="PS50191">
    <property type="entry name" value="CRAL_TRIO"/>
    <property type="match status" value="1"/>
</dbReference>